<dbReference type="AlphaFoldDB" id="A0A9P5Z606"/>
<gene>
    <name evidence="1" type="ORF">BDN70DRAFT_877280</name>
</gene>
<sequence length="887" mass="99272">MAPKSRNDRPTRPPREPYVFIPPALNQILDDAYNAFKKAILPQFAIRELNVQDINDAGEALEIWEQSDQISAKYAAGASKNLVDEMLLILEYFLAHPAIPDLDISSLQERCNAVQKKIYMALLNERLNTTGSLDTSIITTEWTAEITAHVLDPGSHDLKWYVENFRKILGLLHASSKLGIDTQVSSTLQQLYQAAYVPHIDHLRIVQNILVETNTFDDTTAAICAERLSDSLDPKKIPEFSRASIQQKIEKMRVACQARDFTAIKNLADFFEELPKSKDEMVAGSIAAVLNHAALDIEKLNIPEQQGLACKLYSLSKKMMDPCEKLSMVLRPSLYRFNSAERIKVTFRDVTMQENTQYSKHIDRRTYEDLILEACPAEPIQSVFLRFLEEINRKNRHPFFPVSNFDLRLADASTPPITFHIGNSWFTQGNVTEVLSGSRLILYTRRDGDQDLKEHQPALRLLWPYQREYPTSAPEPNPHWIKAPKITGPWQEVSLLQFMGNGAELIAHSTYPPLISGTLLLPQNFRIITTSSILLRRLRIAPTLLGEKLAFPLTSTQARSLLGRTVFYQSPDPDVQTRVRPLPHNKRRKVEAELAPVYMAFVWGIDLEAKIIKTVEFTNDISGELIRTFKFDESAIPLPTFLQPDPLPDDYPPLLKVATFDWIGLVELSTPVPPSEDVEAIRKAIERKRKRFSDILAAAPPFFEIGIEGDRALVVGDLNLNSPGTPGTITVQGCKLGIWESGYREMEGPNDAELLIWVQWIKPGAIDLSAPPSTFSRPRTAKPTPLASNIAWEDQGWVSTDAATMAIIAHGILQPSSVEAIAGERDYEGYLERLVLSGSEDGRYHIPGGISSYTGGDGSFLVQISKDSEGNIVAVRVMGNGGTDNQV</sequence>
<name>A0A9P5Z606_9AGAR</name>
<dbReference type="Proteomes" id="UP000807469">
    <property type="component" value="Unassembled WGS sequence"/>
</dbReference>
<proteinExistence type="predicted"/>
<protein>
    <submittedName>
        <fullName evidence="1">Uncharacterized protein</fullName>
    </submittedName>
</protein>
<evidence type="ECO:0000313" key="1">
    <source>
        <dbReference type="EMBL" id="KAF9480710.1"/>
    </source>
</evidence>
<reference evidence="1" key="1">
    <citation type="submission" date="2020-11" db="EMBL/GenBank/DDBJ databases">
        <authorList>
            <consortium name="DOE Joint Genome Institute"/>
            <person name="Ahrendt S."/>
            <person name="Riley R."/>
            <person name="Andreopoulos W."/>
            <person name="Labutti K."/>
            <person name="Pangilinan J."/>
            <person name="Ruiz-Duenas F.J."/>
            <person name="Barrasa J.M."/>
            <person name="Sanchez-Garcia M."/>
            <person name="Camarero S."/>
            <person name="Miyauchi S."/>
            <person name="Serrano A."/>
            <person name="Linde D."/>
            <person name="Babiker R."/>
            <person name="Drula E."/>
            <person name="Ayuso-Fernandez I."/>
            <person name="Pacheco R."/>
            <person name="Padilla G."/>
            <person name="Ferreira P."/>
            <person name="Barriuso J."/>
            <person name="Kellner H."/>
            <person name="Castanera R."/>
            <person name="Alfaro M."/>
            <person name="Ramirez L."/>
            <person name="Pisabarro A.G."/>
            <person name="Kuo A."/>
            <person name="Tritt A."/>
            <person name="Lipzen A."/>
            <person name="He G."/>
            <person name="Yan M."/>
            <person name="Ng V."/>
            <person name="Cullen D."/>
            <person name="Martin F."/>
            <person name="Rosso M.-N."/>
            <person name="Henrissat B."/>
            <person name="Hibbett D."/>
            <person name="Martinez A.T."/>
            <person name="Grigoriev I.V."/>
        </authorList>
    </citation>
    <scope>NUCLEOTIDE SEQUENCE</scope>
    <source>
        <strain evidence="1">CIRM-BRFM 674</strain>
    </source>
</reference>
<comment type="caution">
    <text evidence="1">The sequence shown here is derived from an EMBL/GenBank/DDBJ whole genome shotgun (WGS) entry which is preliminary data.</text>
</comment>
<organism evidence="1 2">
    <name type="scientific">Pholiota conissans</name>
    <dbReference type="NCBI Taxonomy" id="109636"/>
    <lineage>
        <taxon>Eukaryota</taxon>
        <taxon>Fungi</taxon>
        <taxon>Dikarya</taxon>
        <taxon>Basidiomycota</taxon>
        <taxon>Agaricomycotina</taxon>
        <taxon>Agaricomycetes</taxon>
        <taxon>Agaricomycetidae</taxon>
        <taxon>Agaricales</taxon>
        <taxon>Agaricineae</taxon>
        <taxon>Strophariaceae</taxon>
        <taxon>Pholiota</taxon>
    </lineage>
</organism>
<evidence type="ECO:0000313" key="2">
    <source>
        <dbReference type="Proteomes" id="UP000807469"/>
    </source>
</evidence>
<dbReference type="EMBL" id="MU155190">
    <property type="protein sequence ID" value="KAF9480710.1"/>
    <property type="molecule type" value="Genomic_DNA"/>
</dbReference>
<keyword evidence="2" id="KW-1185">Reference proteome</keyword>
<accession>A0A9P5Z606</accession>
<dbReference type="OrthoDB" id="2975081at2759"/>